<dbReference type="STRING" id="180498.A0A067KUF0"/>
<dbReference type="PANTHER" id="PTHR35692:SF1">
    <property type="entry name" value="F26F24.11"/>
    <property type="match status" value="1"/>
</dbReference>
<dbReference type="OrthoDB" id="1936256at2759"/>
<feature type="region of interest" description="Disordered" evidence="1">
    <location>
        <begin position="257"/>
        <end position="276"/>
    </location>
</feature>
<dbReference type="PANTHER" id="PTHR35692">
    <property type="entry name" value="F26F24.11"/>
    <property type="match status" value="1"/>
</dbReference>
<name>A0A067KUF0_JATCU</name>
<dbReference type="AlphaFoldDB" id="A0A067KUF0"/>
<evidence type="ECO:0000313" key="2">
    <source>
        <dbReference type="EMBL" id="KDP39732.1"/>
    </source>
</evidence>
<dbReference type="Proteomes" id="UP000027138">
    <property type="component" value="Unassembled WGS sequence"/>
</dbReference>
<proteinExistence type="predicted"/>
<dbReference type="EMBL" id="KK914347">
    <property type="protein sequence ID" value="KDP39732.1"/>
    <property type="molecule type" value="Genomic_DNA"/>
</dbReference>
<feature type="compositionally biased region" description="Acidic residues" evidence="1">
    <location>
        <begin position="264"/>
        <end position="276"/>
    </location>
</feature>
<evidence type="ECO:0000256" key="1">
    <source>
        <dbReference type="SAM" id="MobiDB-lite"/>
    </source>
</evidence>
<gene>
    <name evidence="2" type="ORF">JCGZ_02752</name>
</gene>
<organism evidence="2 3">
    <name type="scientific">Jatropha curcas</name>
    <name type="common">Barbados nut</name>
    <dbReference type="NCBI Taxonomy" id="180498"/>
    <lineage>
        <taxon>Eukaryota</taxon>
        <taxon>Viridiplantae</taxon>
        <taxon>Streptophyta</taxon>
        <taxon>Embryophyta</taxon>
        <taxon>Tracheophyta</taxon>
        <taxon>Spermatophyta</taxon>
        <taxon>Magnoliopsida</taxon>
        <taxon>eudicotyledons</taxon>
        <taxon>Gunneridae</taxon>
        <taxon>Pentapetalae</taxon>
        <taxon>rosids</taxon>
        <taxon>fabids</taxon>
        <taxon>Malpighiales</taxon>
        <taxon>Euphorbiaceae</taxon>
        <taxon>Crotonoideae</taxon>
        <taxon>Jatropheae</taxon>
        <taxon>Jatropha</taxon>
    </lineage>
</organism>
<dbReference type="KEGG" id="jcu:105632656"/>
<keyword evidence="3" id="KW-1185">Reference proteome</keyword>
<sequence>MADFGYLSDTDESAVDDLITQAQELCVLEQVSKINCSDFSNSALPTDLETRFQKLKSFPLPKPKTSTPTVLSNSNIDFAKTVHGSVLDDDIKMFSPNKRDPSEKKQILLETQQNREEKFFVEKESSLNSPTMEEIYSYMGKSPDGNKGLEKKSKANSSAENFISSFGSPLGSSNSSVDPDSPPPKSGCFWCSPKRASKKKNKENCNVIWSGKNDEFLASLNSFSVKEQQKMLRKAMKEEERIDREAEKIVKWAKQASDRMNFDGIDDDSGDDEKSK</sequence>
<reference evidence="2 3" key="1">
    <citation type="journal article" date="2014" name="PLoS ONE">
        <title>Global Analysis of Gene Expression Profiles in Physic Nut (Jatropha curcas L.) Seedlings Exposed to Salt Stress.</title>
        <authorList>
            <person name="Zhang L."/>
            <person name="Zhang C."/>
            <person name="Wu P."/>
            <person name="Chen Y."/>
            <person name="Li M."/>
            <person name="Jiang H."/>
            <person name="Wu G."/>
        </authorList>
    </citation>
    <scope>NUCLEOTIDE SEQUENCE [LARGE SCALE GENOMIC DNA]</scope>
    <source>
        <strain evidence="3">cv. GZQX0401</strain>
        <tissue evidence="2">Young leaves</tissue>
    </source>
</reference>
<protein>
    <submittedName>
        <fullName evidence="2">Uncharacterized protein</fullName>
    </submittedName>
</protein>
<accession>A0A067KUF0</accession>
<evidence type="ECO:0000313" key="3">
    <source>
        <dbReference type="Proteomes" id="UP000027138"/>
    </source>
</evidence>